<reference evidence="2 3" key="1">
    <citation type="submission" date="2020-07" db="EMBL/GenBank/DDBJ databases">
        <title>Genomic Encyclopedia of Type Strains, Phase IV (KMG-V): Genome sequencing to study the core and pangenomes of soil and plant-associated prokaryotes.</title>
        <authorList>
            <person name="Whitman W."/>
        </authorList>
    </citation>
    <scope>NUCLEOTIDE SEQUENCE [LARGE SCALE GENOMIC DNA]</scope>
    <source>
        <strain evidence="2 3">M8UP30</strain>
    </source>
</reference>
<organism evidence="2 3">
    <name type="scientific">Tunturiibacter lichenicola</name>
    <dbReference type="NCBI Taxonomy" id="2051959"/>
    <lineage>
        <taxon>Bacteria</taxon>
        <taxon>Pseudomonadati</taxon>
        <taxon>Acidobacteriota</taxon>
        <taxon>Terriglobia</taxon>
        <taxon>Terriglobales</taxon>
        <taxon>Acidobacteriaceae</taxon>
        <taxon>Tunturiibacter</taxon>
    </lineage>
</organism>
<dbReference type="SUPFAM" id="SSF54427">
    <property type="entry name" value="NTF2-like"/>
    <property type="match status" value="1"/>
</dbReference>
<comment type="caution">
    <text evidence="2">The sequence shown here is derived from an EMBL/GenBank/DDBJ whole genome shotgun (WGS) entry which is preliminary data.</text>
</comment>
<evidence type="ECO:0000313" key="2">
    <source>
        <dbReference type="EMBL" id="NYF53085.1"/>
    </source>
</evidence>
<dbReference type="Proteomes" id="UP000534186">
    <property type="component" value="Unassembled WGS sequence"/>
</dbReference>
<dbReference type="Gene3D" id="3.10.450.50">
    <property type="match status" value="1"/>
</dbReference>
<evidence type="ECO:0000313" key="3">
    <source>
        <dbReference type="Proteomes" id="UP000534186"/>
    </source>
</evidence>
<sequence>MTTQELADKLVKLCREGKFKEATESLYGEDIVSMEAGAPPGGSRESKGLEAVKAKGEWWATNHEVHSCTVEGPLVAGSHFTCTFKLDVTFKPQSRRFVMEEVAVYKVVGGKVVYEEFFYDMGQ</sequence>
<dbReference type="EMBL" id="JACCCV010000002">
    <property type="protein sequence ID" value="NYF53085.1"/>
    <property type="molecule type" value="Genomic_DNA"/>
</dbReference>
<feature type="domain" description="SnoaL-like" evidence="1">
    <location>
        <begin position="1"/>
        <end position="119"/>
    </location>
</feature>
<dbReference type="InterPro" id="IPR032710">
    <property type="entry name" value="NTF2-like_dom_sf"/>
</dbReference>
<name>A0A7Y9TBG7_9BACT</name>
<proteinExistence type="predicted"/>
<accession>A0A7Y9TBG7</accession>
<dbReference type="InterPro" id="IPR046860">
    <property type="entry name" value="SnoaL_5"/>
</dbReference>
<gene>
    <name evidence="2" type="ORF">HDF12_003484</name>
</gene>
<protein>
    <recommendedName>
        <fullName evidence="1">SnoaL-like domain-containing protein</fullName>
    </recommendedName>
</protein>
<dbReference type="Pfam" id="PF20409">
    <property type="entry name" value="SnoaL_5"/>
    <property type="match status" value="1"/>
</dbReference>
<evidence type="ECO:0000259" key="1">
    <source>
        <dbReference type="Pfam" id="PF20409"/>
    </source>
</evidence>
<dbReference type="AlphaFoldDB" id="A0A7Y9TBG7"/>